<feature type="domain" description="Glycoside hydrolase family 9" evidence="10">
    <location>
        <begin position="32"/>
        <end position="369"/>
    </location>
</feature>
<evidence type="ECO:0000313" key="11">
    <source>
        <dbReference type="EMBL" id="CAG7873942.1"/>
    </source>
</evidence>
<evidence type="ECO:0000256" key="6">
    <source>
        <dbReference type="ARBA" id="ARBA00023295"/>
    </source>
</evidence>
<evidence type="ECO:0000256" key="4">
    <source>
        <dbReference type="ARBA" id="ARBA00023001"/>
    </source>
</evidence>
<dbReference type="Proteomes" id="UP000694005">
    <property type="component" value="Chromosome A05"/>
</dbReference>
<proteinExistence type="inferred from homology"/>
<evidence type="ECO:0000256" key="5">
    <source>
        <dbReference type="ARBA" id="ARBA00023277"/>
    </source>
</evidence>
<name>A0A8D9DHB2_BRACM</name>
<evidence type="ECO:0000256" key="2">
    <source>
        <dbReference type="ARBA" id="ARBA00007072"/>
    </source>
</evidence>
<comment type="catalytic activity">
    <reaction evidence="1 9">
        <text>Endohydrolysis of (1-&gt;4)-beta-D-glucosidic linkages in cellulose, lichenin and cereal beta-D-glucans.</text>
        <dbReference type="EC" id="3.2.1.4"/>
    </reaction>
</comment>
<keyword evidence="7 8" id="KW-0624">Polysaccharide degradation</keyword>
<keyword evidence="3 8" id="KW-0378">Hydrolase</keyword>
<evidence type="ECO:0000256" key="9">
    <source>
        <dbReference type="RuleBase" id="RU361166"/>
    </source>
</evidence>
<evidence type="ECO:0000256" key="7">
    <source>
        <dbReference type="ARBA" id="ARBA00023326"/>
    </source>
</evidence>
<dbReference type="InterPro" id="IPR008928">
    <property type="entry name" value="6-hairpin_glycosidase_sf"/>
</dbReference>
<gene>
    <name evidence="11" type="ORF">BRAPAZ1V2_A05P04630.2</name>
</gene>
<dbReference type="AlphaFoldDB" id="A0A8D9DHB2"/>
<dbReference type="GO" id="GO:0030245">
    <property type="term" value="P:cellulose catabolic process"/>
    <property type="evidence" value="ECO:0007669"/>
    <property type="project" value="UniProtKB-KW"/>
</dbReference>
<dbReference type="PROSITE" id="PS00592">
    <property type="entry name" value="GH9_2"/>
    <property type="match status" value="1"/>
</dbReference>
<dbReference type="InterPro" id="IPR012341">
    <property type="entry name" value="6hp_glycosidase-like_sf"/>
</dbReference>
<keyword evidence="5 8" id="KW-0119">Carbohydrate metabolism</keyword>
<organism evidence="11 12">
    <name type="scientific">Brassica campestris</name>
    <name type="common">Field mustard</name>
    <dbReference type="NCBI Taxonomy" id="3711"/>
    <lineage>
        <taxon>Eukaryota</taxon>
        <taxon>Viridiplantae</taxon>
        <taxon>Streptophyta</taxon>
        <taxon>Embryophyta</taxon>
        <taxon>Tracheophyta</taxon>
        <taxon>Spermatophyta</taxon>
        <taxon>Magnoliopsida</taxon>
        <taxon>eudicotyledons</taxon>
        <taxon>Gunneridae</taxon>
        <taxon>Pentapetalae</taxon>
        <taxon>rosids</taxon>
        <taxon>malvids</taxon>
        <taxon>Brassicales</taxon>
        <taxon>Brassicaceae</taxon>
        <taxon>Brassiceae</taxon>
        <taxon>Brassica</taxon>
    </lineage>
</organism>
<keyword evidence="9" id="KW-0732">Signal</keyword>
<feature type="chain" id="PRO_5034696317" description="Endoglucanase" evidence="9">
    <location>
        <begin position="30"/>
        <end position="999"/>
    </location>
</feature>
<keyword evidence="4 9" id="KW-0136">Cellulose degradation</keyword>
<evidence type="ECO:0000256" key="1">
    <source>
        <dbReference type="ARBA" id="ARBA00000966"/>
    </source>
</evidence>
<evidence type="ECO:0000256" key="8">
    <source>
        <dbReference type="PROSITE-ProRule" id="PRU10059"/>
    </source>
</evidence>
<evidence type="ECO:0000259" key="10">
    <source>
        <dbReference type="Pfam" id="PF00759"/>
    </source>
</evidence>
<dbReference type="PANTHER" id="PTHR22298">
    <property type="entry name" value="ENDO-1,4-BETA-GLUCANASE"/>
    <property type="match status" value="1"/>
</dbReference>
<evidence type="ECO:0000256" key="3">
    <source>
        <dbReference type="ARBA" id="ARBA00022801"/>
    </source>
</evidence>
<dbReference type="EC" id="3.2.1.4" evidence="9"/>
<dbReference type="Pfam" id="PF00759">
    <property type="entry name" value="Glyco_hydro_9"/>
    <property type="match status" value="3"/>
</dbReference>
<sequence length="999" mass="110800">MSQLRSGSSQCLWTSTLFIALLSMPMTHGANYGEALTKSLLYFEAQRSGKLPPNQRVNWRGDSALRDGSDAHVDLTGGYYDAGDNMKFGFSMAFTTTMLAWSSVEMESELKTYKEHDNVLAAIKWATDYLINAHPEPNVLYGQVGDGNSDHACWMRPEDMTTPRPSYRIDAQHPGADLAGETAAAMAAASLAFAQYDAAYSAKLIGHAKDLFEFAKAYPGLYQSSITNAGGFYPSSGYQDELFWAAAWLHRATDDQTYLDYLMEEYGTGGQRTIFAWDDKFVGAQVLMAKLALERGGNTGDKLQDFKNMAEYFICNCVQMGSNNVKVTPGGLLWFLPWNNLQYTTTASFVLAAYSKYLKAGNTPINCPSGTFQAADLLYHARTQKQEKSDVFRFIFTRDKVSTFIYSCTDRARVASFFKKFFKMQLHMEAMQQQQPFLLHSECSFAQYDAAYSAKLIGHAKDLFEFAKAYPGLYQSSITNAGGFYPSSGYQDELFWAAAWLHRATDDQIYLDYLMEEYGTGGQRTIFAWDDKFVGAQVLMAKLALERGGNTGDKLQDFKNMAEYFICNCVQMGSNNVKVTPGGLLWFLPWNNLQYTTTASFVLAAYSKYLKAGNTPINCPSGTFQAADLLYHARTQVAKTYYAHPEPNVLYGQVGDGKSDHACWMRPEDMTTPRPSYRIDAQHPGADLAGETAAAMAAASLAFRKYDEAYAEELIGHAKDLFEFAKAYPGVYHSSITDAGAFYPSSGYQDELFWAAAWLHRATKSQTYLDYLTDVYGTGGQRTVFAWDDKFVGAQVLIAKLALEREGMFNDKLEDYKNMAEYFICNCVQMGSNNVKVTPGGLLWFLPWNNFQYTTTASFVLAAYSKYLNATKKPIDCPSGTFEAADLLHHARVQADYILGSNPKSMSYMVGFGTNYPKRPHHRGASIVSIKNSSTPVTCTGGFNDWYNNPAPNPNELTGALVGGPNEIDGYGDERTDIQHGEPGLSTVGPFVGVLAAVA</sequence>
<dbReference type="EMBL" id="LS974621">
    <property type="protein sequence ID" value="CAG7873942.1"/>
    <property type="molecule type" value="Genomic_DNA"/>
</dbReference>
<dbReference type="InterPro" id="IPR001701">
    <property type="entry name" value="Glyco_hydro_9"/>
</dbReference>
<accession>A0A8D9DHB2</accession>
<feature type="signal peptide" evidence="9">
    <location>
        <begin position="1"/>
        <end position="29"/>
    </location>
</feature>
<dbReference type="GO" id="GO:0008810">
    <property type="term" value="F:cellulase activity"/>
    <property type="evidence" value="ECO:0007669"/>
    <property type="project" value="UniProtKB-EC"/>
</dbReference>
<comment type="similarity">
    <text evidence="2 8 9">Belongs to the glycosyl hydrolase 9 (cellulase E) family.</text>
</comment>
<feature type="domain" description="Glycoside hydrolase family 9" evidence="10">
    <location>
        <begin position="444"/>
        <end position="636"/>
    </location>
</feature>
<dbReference type="InterPro" id="IPR018221">
    <property type="entry name" value="Glyco_hydro_9_His_AS"/>
</dbReference>
<protein>
    <recommendedName>
        <fullName evidence="9">Endoglucanase</fullName>
        <ecNumber evidence="9">3.2.1.4</ecNumber>
    </recommendedName>
</protein>
<feature type="domain" description="Glycoside hydrolase family 9" evidence="10">
    <location>
        <begin position="643"/>
        <end position="995"/>
    </location>
</feature>
<reference evidence="11 12" key="1">
    <citation type="submission" date="2021-07" db="EMBL/GenBank/DDBJ databases">
        <authorList>
            <consortium name="Genoscope - CEA"/>
            <person name="William W."/>
        </authorList>
    </citation>
    <scope>NUCLEOTIDE SEQUENCE [LARGE SCALE GENOMIC DNA]</scope>
</reference>
<dbReference type="SUPFAM" id="SSF48208">
    <property type="entry name" value="Six-hairpin glycosidases"/>
    <property type="match status" value="3"/>
</dbReference>
<evidence type="ECO:0000313" key="12">
    <source>
        <dbReference type="Proteomes" id="UP000694005"/>
    </source>
</evidence>
<dbReference type="Gene3D" id="1.50.10.10">
    <property type="match status" value="3"/>
</dbReference>
<keyword evidence="6 8" id="KW-0326">Glycosidase</keyword>
<dbReference type="Gramene" id="A05p04630.2_BraZ1">
    <property type="protein sequence ID" value="A05p04630.2_BraZ1.CDS"/>
    <property type="gene ID" value="A05g04630.2_BraZ1"/>
</dbReference>
<feature type="active site" evidence="8">
    <location>
        <position position="921"/>
    </location>
</feature>